<dbReference type="Proteomes" id="UP000288805">
    <property type="component" value="Unassembled WGS sequence"/>
</dbReference>
<comment type="caution">
    <text evidence="1">The sequence shown here is derived from an EMBL/GenBank/DDBJ whole genome shotgun (WGS) entry which is preliminary data.</text>
</comment>
<evidence type="ECO:0000313" key="3">
    <source>
        <dbReference type="Proteomes" id="UP000288805"/>
    </source>
</evidence>
<organism evidence="1 3">
    <name type="scientific">Vitis vinifera</name>
    <name type="common">Grape</name>
    <dbReference type="NCBI Taxonomy" id="29760"/>
    <lineage>
        <taxon>Eukaryota</taxon>
        <taxon>Viridiplantae</taxon>
        <taxon>Streptophyta</taxon>
        <taxon>Embryophyta</taxon>
        <taxon>Tracheophyta</taxon>
        <taxon>Spermatophyta</taxon>
        <taxon>Magnoliopsida</taxon>
        <taxon>eudicotyledons</taxon>
        <taxon>Gunneridae</taxon>
        <taxon>Pentapetalae</taxon>
        <taxon>rosids</taxon>
        <taxon>Vitales</taxon>
        <taxon>Vitaceae</taxon>
        <taxon>Viteae</taxon>
        <taxon>Vitis</taxon>
    </lineage>
</organism>
<dbReference type="EMBL" id="QGNW01001078">
    <property type="protein sequence ID" value="RVW56369.1"/>
    <property type="molecule type" value="Genomic_DNA"/>
</dbReference>
<proteinExistence type="predicted"/>
<dbReference type="AlphaFoldDB" id="A0A438F8S5"/>
<accession>A0A438F8S5</accession>
<evidence type="ECO:0000313" key="2">
    <source>
        <dbReference type="EMBL" id="RVW66065.1"/>
    </source>
</evidence>
<reference evidence="1 3" key="1">
    <citation type="journal article" date="2018" name="PLoS Genet.">
        <title>Population sequencing reveals clonal diversity and ancestral inbreeding in the grapevine cultivar Chardonnay.</title>
        <authorList>
            <person name="Roach M.J."/>
            <person name="Johnson D.L."/>
            <person name="Bohlmann J."/>
            <person name="van Vuuren H.J."/>
            <person name="Jones S.J."/>
            <person name="Pretorius I.S."/>
            <person name="Schmidt S.A."/>
            <person name="Borneman A.R."/>
        </authorList>
    </citation>
    <scope>NUCLEOTIDE SEQUENCE [LARGE SCALE GENOMIC DNA]</scope>
    <source>
        <strain evidence="3">cv. Chardonnay</strain>
        <strain evidence="1">I10V1</strain>
        <tissue evidence="1">Leaf</tissue>
    </source>
</reference>
<name>A0A438F8S5_VITVI</name>
<evidence type="ECO:0000313" key="1">
    <source>
        <dbReference type="EMBL" id="RVW56369.1"/>
    </source>
</evidence>
<sequence length="27" mass="2902">MVVAPAELTIFIRGKQEPIHPLQIGSG</sequence>
<dbReference type="EMBL" id="QGNW01000684">
    <property type="protein sequence ID" value="RVW66065.1"/>
    <property type="molecule type" value="Genomic_DNA"/>
</dbReference>
<gene>
    <name evidence="2" type="ORF">CK203_007609</name>
    <name evidence="1" type="ORF">CK203_101753</name>
</gene>
<protein>
    <submittedName>
        <fullName evidence="1">Uncharacterized protein</fullName>
    </submittedName>
</protein>